<dbReference type="Proteomes" id="UP000029567">
    <property type="component" value="Unassembled WGS sequence"/>
</dbReference>
<comment type="caution">
    <text evidence="1">The sequence shown here is derived from an EMBL/GenBank/DDBJ whole genome shotgun (WGS) entry which is preliminary data.</text>
</comment>
<organism evidence="1 2">
    <name type="scientific">Comamonas thiooxydans</name>
    <dbReference type="NCBI Taxonomy" id="363952"/>
    <lineage>
        <taxon>Bacteria</taxon>
        <taxon>Pseudomonadati</taxon>
        <taxon>Pseudomonadota</taxon>
        <taxon>Betaproteobacteria</taxon>
        <taxon>Burkholderiales</taxon>
        <taxon>Comamonadaceae</taxon>
        <taxon>Comamonas</taxon>
    </lineage>
</organism>
<name>A0A0E3BBC1_9BURK</name>
<dbReference type="EMBL" id="AWTN01000106">
    <property type="protein sequence ID" value="KGG87668.1"/>
    <property type="molecule type" value="Genomic_DNA"/>
</dbReference>
<gene>
    <name evidence="1" type="ORF">P245_19650</name>
</gene>
<reference evidence="1 2" key="1">
    <citation type="submission" date="2013-09" db="EMBL/GenBank/DDBJ databases">
        <title>High correlation between genotypes and phenotypes of environmental bacteria Comamonas testosteroni strains.</title>
        <authorList>
            <person name="Liu L."/>
            <person name="Zhu W."/>
            <person name="Xia X."/>
            <person name="Xu B."/>
            <person name="Luo M."/>
            <person name="Wang G."/>
        </authorList>
    </citation>
    <scope>NUCLEOTIDE SEQUENCE [LARGE SCALE GENOMIC DNA]</scope>
    <source>
        <strain evidence="1 2">JL14</strain>
    </source>
</reference>
<evidence type="ECO:0008006" key="3">
    <source>
        <dbReference type="Google" id="ProtNLM"/>
    </source>
</evidence>
<sequence>MSKLGCLPVIADLGITYGVITKQDIQASEELVIDPRNLVLSMDSAED</sequence>
<accession>A0A0E3BBC1</accession>
<evidence type="ECO:0000313" key="2">
    <source>
        <dbReference type="Proteomes" id="UP000029567"/>
    </source>
</evidence>
<evidence type="ECO:0000313" key="1">
    <source>
        <dbReference type="EMBL" id="KGG87668.1"/>
    </source>
</evidence>
<dbReference type="AlphaFoldDB" id="A0A0E3BBC1"/>
<protein>
    <recommendedName>
        <fullName evidence="3">CBS domain-containing protein</fullName>
    </recommendedName>
</protein>
<proteinExistence type="predicted"/>